<evidence type="ECO:0000256" key="1">
    <source>
        <dbReference type="SAM" id="MobiDB-lite"/>
    </source>
</evidence>
<sequence length="102" mass="11488">MEHLMYLFGDVTFPPLFNLPVAGRGTSPGSSRNSSSGGYSSCTTPEVDVVAFTPRPEPVNEDDQKRYFCQRCLNHAQEHPRKGHKPFCQHVIDVYFCFSATF</sequence>
<dbReference type="InterPro" id="IPR036407">
    <property type="entry name" value="DM_DNA-bd_sf"/>
</dbReference>
<dbReference type="OrthoDB" id="5842031at2759"/>
<accession>A0A1S0TJP7</accession>
<reference evidence="2" key="1">
    <citation type="submission" date="2012-04" db="EMBL/GenBank/DDBJ databases">
        <title>The Genome Sequence of Loa loa.</title>
        <authorList>
            <consortium name="The Broad Institute Genome Sequencing Platform"/>
            <consortium name="Broad Institute Genome Sequencing Center for Infectious Disease"/>
            <person name="Nutman T.B."/>
            <person name="Fink D.L."/>
            <person name="Russ C."/>
            <person name="Young S."/>
            <person name="Zeng Q."/>
            <person name="Gargeya S."/>
            <person name="Alvarado L."/>
            <person name="Berlin A."/>
            <person name="Chapman S.B."/>
            <person name="Chen Z."/>
            <person name="Freedman E."/>
            <person name="Gellesch M."/>
            <person name="Goldberg J."/>
            <person name="Griggs A."/>
            <person name="Gujja S."/>
            <person name="Heilman E.R."/>
            <person name="Heiman D."/>
            <person name="Howarth C."/>
            <person name="Mehta T."/>
            <person name="Neiman D."/>
            <person name="Pearson M."/>
            <person name="Roberts A."/>
            <person name="Saif S."/>
            <person name="Shea T."/>
            <person name="Shenoy N."/>
            <person name="Sisk P."/>
            <person name="Stolte C."/>
            <person name="Sykes S."/>
            <person name="White J."/>
            <person name="Yandava C."/>
            <person name="Haas B."/>
            <person name="Henn M.R."/>
            <person name="Nusbaum C."/>
            <person name="Birren B."/>
        </authorList>
    </citation>
    <scope>NUCLEOTIDE SEQUENCE [LARGE SCALE GENOMIC DNA]</scope>
</reference>
<dbReference type="RefSeq" id="XP_003148767.1">
    <property type="nucleotide sequence ID" value="XM_003148719.1"/>
</dbReference>
<feature type="region of interest" description="Disordered" evidence="1">
    <location>
        <begin position="24"/>
        <end position="44"/>
    </location>
</feature>
<dbReference type="EMBL" id="JH712089">
    <property type="protein sequence ID" value="EFO15303.1"/>
    <property type="molecule type" value="Genomic_DNA"/>
</dbReference>
<proteinExistence type="predicted"/>
<evidence type="ECO:0000313" key="2">
    <source>
        <dbReference type="EMBL" id="EFO15303.1"/>
    </source>
</evidence>
<organism evidence="2">
    <name type="scientific">Loa loa</name>
    <name type="common">Eye worm</name>
    <name type="synonym">Filaria loa</name>
    <dbReference type="NCBI Taxonomy" id="7209"/>
    <lineage>
        <taxon>Eukaryota</taxon>
        <taxon>Metazoa</taxon>
        <taxon>Ecdysozoa</taxon>
        <taxon>Nematoda</taxon>
        <taxon>Chromadorea</taxon>
        <taxon>Rhabditida</taxon>
        <taxon>Spirurina</taxon>
        <taxon>Spiruromorpha</taxon>
        <taxon>Filarioidea</taxon>
        <taxon>Onchocercidae</taxon>
        <taxon>Loa</taxon>
    </lineage>
</organism>
<dbReference type="GO" id="GO:0006355">
    <property type="term" value="P:regulation of DNA-templated transcription"/>
    <property type="evidence" value="ECO:0007669"/>
    <property type="project" value="InterPro"/>
</dbReference>
<dbReference type="GeneID" id="9950679"/>
<dbReference type="CTD" id="9950679"/>
<dbReference type="InParanoid" id="A0A1S0TJP7"/>
<name>A0A1S0TJP7_LOALO</name>
<feature type="compositionally biased region" description="Low complexity" evidence="1">
    <location>
        <begin position="24"/>
        <end position="41"/>
    </location>
</feature>
<dbReference type="KEGG" id="loa:LOAG_13209"/>
<dbReference type="GO" id="GO:0043565">
    <property type="term" value="F:sequence-specific DNA binding"/>
    <property type="evidence" value="ECO:0007669"/>
    <property type="project" value="InterPro"/>
</dbReference>
<protein>
    <submittedName>
        <fullName evidence="2">Uncharacterized protein</fullName>
    </submittedName>
</protein>
<gene>
    <name evidence="2" type="ORF">LOAG_13209</name>
</gene>
<dbReference type="SUPFAM" id="SSF82927">
    <property type="entry name" value="Cysteine-rich DNA binding domain, (DM domain)"/>
    <property type="match status" value="1"/>
</dbReference>
<dbReference type="AlphaFoldDB" id="A0A1S0TJP7"/>